<dbReference type="Gene3D" id="3.30.710.10">
    <property type="entry name" value="Potassium Channel Kv1.1, Chain A"/>
    <property type="match status" value="1"/>
</dbReference>
<evidence type="ECO:0000259" key="2">
    <source>
        <dbReference type="PROSITE" id="PS50097"/>
    </source>
</evidence>
<dbReference type="PANTHER" id="PTHR47843:SF2">
    <property type="entry name" value="BTB DOMAIN-CONTAINING PROTEIN"/>
    <property type="match status" value="1"/>
</dbReference>
<proteinExistence type="predicted"/>
<dbReference type="Pfam" id="PF00651">
    <property type="entry name" value="BTB"/>
    <property type="match status" value="1"/>
</dbReference>
<accession>A0AA43TUC9</accession>
<comment type="caution">
    <text evidence="3">The sequence shown here is derived from an EMBL/GenBank/DDBJ whole genome shotgun (WGS) entry which is preliminary data.</text>
</comment>
<evidence type="ECO:0000313" key="4">
    <source>
        <dbReference type="Proteomes" id="UP001161017"/>
    </source>
</evidence>
<dbReference type="Proteomes" id="UP001161017">
    <property type="component" value="Unassembled WGS sequence"/>
</dbReference>
<feature type="region of interest" description="Disordered" evidence="1">
    <location>
        <begin position="213"/>
        <end position="243"/>
    </location>
</feature>
<dbReference type="PANTHER" id="PTHR47843">
    <property type="entry name" value="BTB DOMAIN-CONTAINING PROTEIN-RELATED"/>
    <property type="match status" value="1"/>
</dbReference>
<dbReference type="InterPro" id="IPR011333">
    <property type="entry name" value="SKP1/BTB/POZ_sf"/>
</dbReference>
<dbReference type="PROSITE" id="PS50097">
    <property type="entry name" value="BTB"/>
    <property type="match status" value="1"/>
</dbReference>
<dbReference type="EMBL" id="JAPUFD010000007">
    <property type="protein sequence ID" value="MDI1488144.1"/>
    <property type="molecule type" value="Genomic_DNA"/>
</dbReference>
<sequence length="243" mass="27694">MDPERDFSVLDDGTVTLRIQLPDDKIRIAHVHEELLCKASPVFQAALQGKFEEATTKTVTVRDVDLTTIEDFTYWLYRDKCKSTSDLVRYAKLNKFADMYDIAWLKYDVGLAALDTLKAFVIKTSSRQKFVFDDVPQVYANSTPGDTIRKALVTVYVHELNSAVYQRAESEQCLSTCLEFGSDVAIEMSRTRIDRPSYSVDIYNFPKPVDKSETKQQIKAIPTTETIDAVVPSTPQSKRRRKD</sequence>
<dbReference type="SUPFAM" id="SSF54695">
    <property type="entry name" value="POZ domain"/>
    <property type="match status" value="1"/>
</dbReference>
<organism evidence="3 4">
    <name type="scientific">Ramalina farinacea</name>
    <dbReference type="NCBI Taxonomy" id="258253"/>
    <lineage>
        <taxon>Eukaryota</taxon>
        <taxon>Fungi</taxon>
        <taxon>Dikarya</taxon>
        <taxon>Ascomycota</taxon>
        <taxon>Pezizomycotina</taxon>
        <taxon>Lecanoromycetes</taxon>
        <taxon>OSLEUM clade</taxon>
        <taxon>Lecanoromycetidae</taxon>
        <taxon>Lecanorales</taxon>
        <taxon>Lecanorineae</taxon>
        <taxon>Ramalinaceae</taxon>
        <taxon>Ramalina</taxon>
    </lineage>
</organism>
<reference evidence="3" key="1">
    <citation type="journal article" date="2023" name="Genome Biol. Evol.">
        <title>First Whole Genome Sequence and Flow Cytometry Genome Size Data for the Lichen-Forming Fungus Ramalina farinacea (Ascomycota).</title>
        <authorList>
            <person name="Llewellyn T."/>
            <person name="Mian S."/>
            <person name="Hill R."/>
            <person name="Leitch I.J."/>
            <person name="Gaya E."/>
        </authorList>
    </citation>
    <scope>NUCLEOTIDE SEQUENCE</scope>
    <source>
        <strain evidence="3">LIQ254RAFAR</strain>
    </source>
</reference>
<evidence type="ECO:0000256" key="1">
    <source>
        <dbReference type="SAM" id="MobiDB-lite"/>
    </source>
</evidence>
<dbReference type="CDD" id="cd18186">
    <property type="entry name" value="BTB_POZ_ZBTB_KLHL-like"/>
    <property type="match status" value="1"/>
</dbReference>
<keyword evidence="4" id="KW-1185">Reference proteome</keyword>
<protein>
    <recommendedName>
        <fullName evidence="2">BTB domain-containing protein</fullName>
    </recommendedName>
</protein>
<feature type="domain" description="BTB" evidence="2">
    <location>
        <begin position="13"/>
        <end position="85"/>
    </location>
</feature>
<dbReference type="InterPro" id="IPR000210">
    <property type="entry name" value="BTB/POZ_dom"/>
</dbReference>
<evidence type="ECO:0000313" key="3">
    <source>
        <dbReference type="EMBL" id="MDI1488144.1"/>
    </source>
</evidence>
<name>A0AA43TUC9_9LECA</name>
<gene>
    <name evidence="3" type="ORF">OHK93_007418</name>
</gene>
<dbReference type="AlphaFoldDB" id="A0AA43TUC9"/>